<gene>
    <name evidence="13" type="ORF">TsocGM_24215</name>
</gene>
<dbReference type="RefSeq" id="WP_126728053.1">
    <property type="nucleotide sequence ID" value="NZ_RYZH01000080.1"/>
</dbReference>
<evidence type="ECO:0000256" key="3">
    <source>
        <dbReference type="ARBA" id="ARBA00005985"/>
    </source>
</evidence>
<keyword evidence="4" id="KW-1003">Cell membrane</keyword>
<protein>
    <recommendedName>
        <fullName evidence="11">4-hydroxybenzoate polyprenyltransferase</fullName>
        <ecNumber evidence="11">2.5.1.39</ecNumber>
    </recommendedName>
</protein>
<proteinExistence type="inferred from homology"/>
<comment type="similarity">
    <text evidence="3">Belongs to the UbiA prenyltransferase family.</text>
</comment>
<evidence type="ECO:0000256" key="4">
    <source>
        <dbReference type="ARBA" id="ARBA00022475"/>
    </source>
</evidence>
<feature type="transmembrane region" description="Helical" evidence="12">
    <location>
        <begin position="21"/>
        <end position="40"/>
    </location>
</feature>
<organism evidence="13 14">
    <name type="scientific">Tautonia sociabilis</name>
    <dbReference type="NCBI Taxonomy" id="2080755"/>
    <lineage>
        <taxon>Bacteria</taxon>
        <taxon>Pseudomonadati</taxon>
        <taxon>Planctomycetota</taxon>
        <taxon>Planctomycetia</taxon>
        <taxon>Isosphaerales</taxon>
        <taxon>Isosphaeraceae</taxon>
        <taxon>Tautonia</taxon>
    </lineage>
</organism>
<feature type="transmembrane region" description="Helical" evidence="12">
    <location>
        <begin position="245"/>
        <end position="264"/>
    </location>
</feature>
<keyword evidence="7" id="KW-0831">Ubiquinone biosynthesis</keyword>
<evidence type="ECO:0000256" key="10">
    <source>
        <dbReference type="ARBA" id="ARBA00023136"/>
    </source>
</evidence>
<name>A0A432MDD6_9BACT</name>
<evidence type="ECO:0000256" key="1">
    <source>
        <dbReference type="ARBA" id="ARBA00001946"/>
    </source>
</evidence>
<evidence type="ECO:0000256" key="7">
    <source>
        <dbReference type="ARBA" id="ARBA00022688"/>
    </source>
</evidence>
<dbReference type="GO" id="GO:0005886">
    <property type="term" value="C:plasma membrane"/>
    <property type="evidence" value="ECO:0007669"/>
    <property type="project" value="TreeGrafter"/>
</dbReference>
<sequence length="298" mass="31896">MTTEQAKPLKPLAAIRELLGLVRFSHTLFALPFALLGAAMAAAGHRTGPKPWLGILLCMVTARSAAMAFNRLVDRHLDARNPRTATRHLPSGRLSVRAVTLFTIANAALFVASTALFLPENPWPVVLSVPVLLWLLGYSYAKRFTSLAHYWLGAALAMAPIAAWIAIRGDLAWPPVLLGLAVLCWVGGFDIIYACQDAAFDRQSGLRSIPARLGVGGALRLAAASHAAMVVCLVATGLSYPAFGLVYWVGVATVAVLLSYEHAIVREYDLGRVNVAFFYVNIGISLGLLAIGLLDLAI</sequence>
<dbReference type="GO" id="GO:0006744">
    <property type="term" value="P:ubiquinone biosynthetic process"/>
    <property type="evidence" value="ECO:0007669"/>
    <property type="project" value="UniProtKB-KW"/>
</dbReference>
<feature type="transmembrane region" description="Helical" evidence="12">
    <location>
        <begin position="52"/>
        <end position="73"/>
    </location>
</feature>
<evidence type="ECO:0000256" key="11">
    <source>
        <dbReference type="ARBA" id="ARBA00034524"/>
    </source>
</evidence>
<dbReference type="GO" id="GO:0008412">
    <property type="term" value="F:4-hydroxybenzoate polyprenyltransferase activity"/>
    <property type="evidence" value="ECO:0007669"/>
    <property type="project" value="UniProtKB-EC"/>
</dbReference>
<dbReference type="InterPro" id="IPR006371">
    <property type="entry name" value="Polyprenyltransferase_UbiA-li"/>
</dbReference>
<feature type="transmembrane region" description="Helical" evidence="12">
    <location>
        <begin position="173"/>
        <end position="196"/>
    </location>
</feature>
<keyword evidence="6 13" id="KW-0808">Transferase</keyword>
<dbReference type="OrthoDB" id="9782418at2"/>
<dbReference type="Gene3D" id="1.10.357.140">
    <property type="entry name" value="UbiA prenyltransferase"/>
    <property type="match status" value="1"/>
</dbReference>
<keyword evidence="10 12" id="KW-0472">Membrane</keyword>
<evidence type="ECO:0000313" key="13">
    <source>
        <dbReference type="EMBL" id="RUL81932.1"/>
    </source>
</evidence>
<feature type="transmembrane region" description="Helical" evidence="12">
    <location>
        <begin position="94"/>
        <end position="117"/>
    </location>
</feature>
<feature type="transmembrane region" description="Helical" evidence="12">
    <location>
        <begin position="276"/>
        <end position="294"/>
    </location>
</feature>
<dbReference type="PANTHER" id="PTHR11048:SF28">
    <property type="entry name" value="4-HYDROXYBENZOATE POLYPRENYLTRANSFERASE, MITOCHONDRIAL"/>
    <property type="match status" value="1"/>
</dbReference>
<evidence type="ECO:0000256" key="6">
    <source>
        <dbReference type="ARBA" id="ARBA00022679"/>
    </source>
</evidence>
<evidence type="ECO:0000256" key="2">
    <source>
        <dbReference type="ARBA" id="ARBA00004141"/>
    </source>
</evidence>
<dbReference type="InterPro" id="IPR044878">
    <property type="entry name" value="UbiA_sf"/>
</dbReference>
<dbReference type="Pfam" id="PF01040">
    <property type="entry name" value="UbiA"/>
    <property type="match status" value="1"/>
</dbReference>
<accession>A0A432MDD6</accession>
<evidence type="ECO:0000256" key="9">
    <source>
        <dbReference type="ARBA" id="ARBA00022989"/>
    </source>
</evidence>
<keyword evidence="9 12" id="KW-1133">Transmembrane helix</keyword>
<dbReference type="InterPro" id="IPR039653">
    <property type="entry name" value="Prenyltransferase"/>
</dbReference>
<comment type="cofactor">
    <cofactor evidence="1">
        <name>Mg(2+)</name>
        <dbReference type="ChEBI" id="CHEBI:18420"/>
    </cofactor>
</comment>
<dbReference type="EC" id="2.5.1.39" evidence="11"/>
<comment type="subcellular location">
    <subcellularLocation>
        <location evidence="2">Membrane</location>
        <topology evidence="2">Multi-pass membrane protein</topology>
    </subcellularLocation>
</comment>
<dbReference type="Gene3D" id="1.20.120.1780">
    <property type="entry name" value="UbiA prenyltransferase"/>
    <property type="match status" value="1"/>
</dbReference>
<keyword evidence="5" id="KW-0997">Cell inner membrane</keyword>
<feature type="transmembrane region" description="Helical" evidence="12">
    <location>
        <begin position="148"/>
        <end position="167"/>
    </location>
</feature>
<evidence type="ECO:0000256" key="12">
    <source>
        <dbReference type="SAM" id="Phobius"/>
    </source>
</evidence>
<feature type="transmembrane region" description="Helical" evidence="12">
    <location>
        <begin position="217"/>
        <end position="239"/>
    </location>
</feature>
<dbReference type="EMBL" id="RYZH01000080">
    <property type="protein sequence ID" value="RUL81932.1"/>
    <property type="molecule type" value="Genomic_DNA"/>
</dbReference>
<comment type="caution">
    <text evidence="13">The sequence shown here is derived from an EMBL/GenBank/DDBJ whole genome shotgun (WGS) entry which is preliminary data.</text>
</comment>
<feature type="transmembrane region" description="Helical" evidence="12">
    <location>
        <begin position="123"/>
        <end position="141"/>
    </location>
</feature>
<keyword evidence="8 12" id="KW-0812">Transmembrane</keyword>
<evidence type="ECO:0000256" key="5">
    <source>
        <dbReference type="ARBA" id="ARBA00022519"/>
    </source>
</evidence>
<reference evidence="13 14" key="2">
    <citation type="submission" date="2019-01" db="EMBL/GenBank/DDBJ databases">
        <title>Tautonia sociabilis, a novel thermotolerant planctomycete of Isosphaeraceae family, isolated from a 4000 m deep subterranean habitat.</title>
        <authorList>
            <person name="Kovaleva O.L."/>
            <person name="Elcheninov A.G."/>
            <person name="Van Heerden E."/>
            <person name="Toshchakov S.V."/>
            <person name="Novikov A."/>
            <person name="Bonch-Osmolovskaya E.A."/>
            <person name="Kublanov I.V."/>
        </authorList>
    </citation>
    <scope>NUCLEOTIDE SEQUENCE [LARGE SCALE GENOMIC DNA]</scope>
    <source>
        <strain evidence="13 14">GM2012</strain>
    </source>
</reference>
<dbReference type="Proteomes" id="UP000280296">
    <property type="component" value="Unassembled WGS sequence"/>
</dbReference>
<dbReference type="CDD" id="cd13959">
    <property type="entry name" value="PT_UbiA_COQ2"/>
    <property type="match status" value="1"/>
</dbReference>
<keyword evidence="14" id="KW-1185">Reference proteome</keyword>
<dbReference type="InterPro" id="IPR000537">
    <property type="entry name" value="UbiA_prenyltransferase"/>
</dbReference>
<reference evidence="13 14" key="1">
    <citation type="submission" date="2018-12" db="EMBL/GenBank/DDBJ databases">
        <authorList>
            <person name="Toschakov S.V."/>
        </authorList>
    </citation>
    <scope>NUCLEOTIDE SEQUENCE [LARGE SCALE GENOMIC DNA]</scope>
    <source>
        <strain evidence="13 14">GM2012</strain>
    </source>
</reference>
<evidence type="ECO:0000313" key="14">
    <source>
        <dbReference type="Proteomes" id="UP000280296"/>
    </source>
</evidence>
<evidence type="ECO:0000256" key="8">
    <source>
        <dbReference type="ARBA" id="ARBA00022692"/>
    </source>
</evidence>
<dbReference type="FunFam" id="1.10.357.140:FF:000008">
    <property type="entry name" value="4-hydroxybenzoate octaprenyltransferase"/>
    <property type="match status" value="1"/>
</dbReference>
<dbReference type="PANTHER" id="PTHR11048">
    <property type="entry name" value="PRENYLTRANSFERASES"/>
    <property type="match status" value="1"/>
</dbReference>
<dbReference type="AlphaFoldDB" id="A0A432MDD6"/>
<dbReference type="FunFam" id="1.20.120.1780:FF:000001">
    <property type="entry name" value="4-hydroxybenzoate octaprenyltransferase"/>
    <property type="match status" value="1"/>
</dbReference>
<dbReference type="NCBIfam" id="TIGR01475">
    <property type="entry name" value="ubiA_other"/>
    <property type="match status" value="1"/>
</dbReference>